<sequence>MKITVNDQPMELMAPLAIQQLLEQLEQTQPGMALAINQTIIPRSEWNTHQINDGDNILLFQAIAGG</sequence>
<dbReference type="CDD" id="cd00565">
    <property type="entry name" value="Ubl_ThiS"/>
    <property type="match status" value="1"/>
</dbReference>
<name>A0A022PGW3_9GAMM</name>
<dbReference type="AlphaFoldDB" id="A0A022PGW3"/>
<gene>
    <name evidence="1" type="ORF">BA1DRAFT_03307</name>
</gene>
<dbReference type="Gene3D" id="3.10.20.30">
    <property type="match status" value="1"/>
</dbReference>
<evidence type="ECO:0000313" key="2">
    <source>
        <dbReference type="Proteomes" id="UP000023464"/>
    </source>
</evidence>
<dbReference type="InterPro" id="IPR012675">
    <property type="entry name" value="Beta-grasp_dom_sf"/>
</dbReference>
<dbReference type="SUPFAM" id="SSF54285">
    <property type="entry name" value="MoaD/ThiS"/>
    <property type="match status" value="1"/>
</dbReference>
<dbReference type="InterPro" id="IPR010035">
    <property type="entry name" value="Thi_S"/>
</dbReference>
<dbReference type="NCBIfam" id="TIGR01683">
    <property type="entry name" value="thiS"/>
    <property type="match status" value="1"/>
</dbReference>
<evidence type="ECO:0000313" key="1">
    <source>
        <dbReference type="EMBL" id="EYU14178.1"/>
    </source>
</evidence>
<accession>A0A022PGW3</accession>
<dbReference type="RefSeq" id="WP_036781089.1">
    <property type="nucleotide sequence ID" value="NZ_CAWLTM010000060.1"/>
</dbReference>
<organism evidence="1 2">
    <name type="scientific">Photorhabdus aegyptia</name>
    <dbReference type="NCBI Taxonomy" id="2805098"/>
    <lineage>
        <taxon>Bacteria</taxon>
        <taxon>Pseudomonadati</taxon>
        <taxon>Pseudomonadota</taxon>
        <taxon>Gammaproteobacteria</taxon>
        <taxon>Enterobacterales</taxon>
        <taxon>Morganellaceae</taxon>
        <taxon>Photorhabdus</taxon>
    </lineage>
</organism>
<reference evidence="1 2" key="1">
    <citation type="submission" date="2014-03" db="EMBL/GenBank/DDBJ databases">
        <title>Draft Genome of Photorhabdus luminescens BA1, an Egyptian Isolate.</title>
        <authorList>
            <person name="Ghazal S."/>
            <person name="Hurst S.G.IV."/>
            <person name="Morris K."/>
            <person name="Thomas K."/>
            <person name="Tisa L.S."/>
        </authorList>
    </citation>
    <scope>NUCLEOTIDE SEQUENCE [LARGE SCALE GENOMIC DNA]</scope>
    <source>
        <strain evidence="1 2">BA1</strain>
    </source>
</reference>
<dbReference type="Proteomes" id="UP000023464">
    <property type="component" value="Unassembled WGS sequence"/>
</dbReference>
<dbReference type="InterPro" id="IPR003749">
    <property type="entry name" value="ThiS/MoaD-like"/>
</dbReference>
<dbReference type="InterPro" id="IPR016155">
    <property type="entry name" value="Mopterin_synth/thiamin_S_b"/>
</dbReference>
<dbReference type="PANTHER" id="PTHR34472:SF1">
    <property type="entry name" value="SULFUR CARRIER PROTEIN THIS"/>
    <property type="match status" value="1"/>
</dbReference>
<dbReference type="PATRIC" id="fig|1393736.3.peg.3375"/>
<comment type="caution">
    <text evidence="1">The sequence shown here is derived from an EMBL/GenBank/DDBJ whole genome shotgun (WGS) entry which is preliminary data.</text>
</comment>
<proteinExistence type="predicted"/>
<dbReference type="EMBL" id="JFGV01000055">
    <property type="protein sequence ID" value="EYU14178.1"/>
    <property type="molecule type" value="Genomic_DNA"/>
</dbReference>
<keyword evidence="2" id="KW-1185">Reference proteome</keyword>
<dbReference type="PANTHER" id="PTHR34472">
    <property type="entry name" value="SULFUR CARRIER PROTEIN THIS"/>
    <property type="match status" value="1"/>
</dbReference>
<dbReference type="Pfam" id="PF02597">
    <property type="entry name" value="ThiS"/>
    <property type="match status" value="1"/>
</dbReference>
<protein>
    <submittedName>
        <fullName evidence="1">Sulfur carrier protein ThiS</fullName>
    </submittedName>
</protein>